<dbReference type="InterPro" id="IPR036866">
    <property type="entry name" value="RibonucZ/Hydroxyglut_hydro"/>
</dbReference>
<evidence type="ECO:0008006" key="3">
    <source>
        <dbReference type="Google" id="ProtNLM"/>
    </source>
</evidence>
<dbReference type="Proteomes" id="UP000247523">
    <property type="component" value="Unassembled WGS sequence"/>
</dbReference>
<evidence type="ECO:0000313" key="1">
    <source>
        <dbReference type="EMBL" id="PXV88397.1"/>
    </source>
</evidence>
<comment type="caution">
    <text evidence="1">The sequence shown here is derived from an EMBL/GenBank/DDBJ whole genome shotgun (WGS) entry which is preliminary data.</text>
</comment>
<protein>
    <recommendedName>
        <fullName evidence="3">MBL fold metallo-hydrolase</fullName>
    </recommendedName>
</protein>
<dbReference type="RefSeq" id="WP_170123012.1">
    <property type="nucleotide sequence ID" value="NZ_QICS01000008.1"/>
</dbReference>
<dbReference type="EMBL" id="QICS01000008">
    <property type="protein sequence ID" value="PXV88397.1"/>
    <property type="molecule type" value="Genomic_DNA"/>
</dbReference>
<name>A0A318EK26_9FIRM</name>
<organism evidence="1 2">
    <name type="scientific">Lachnotalea glycerini</name>
    <dbReference type="NCBI Taxonomy" id="1763509"/>
    <lineage>
        <taxon>Bacteria</taxon>
        <taxon>Bacillati</taxon>
        <taxon>Bacillota</taxon>
        <taxon>Clostridia</taxon>
        <taxon>Lachnospirales</taxon>
        <taxon>Lachnospiraceae</taxon>
        <taxon>Lachnotalea</taxon>
    </lineage>
</organism>
<gene>
    <name evidence="1" type="ORF">C8E03_108124</name>
</gene>
<evidence type="ECO:0000313" key="2">
    <source>
        <dbReference type="Proteomes" id="UP000247523"/>
    </source>
</evidence>
<proteinExistence type="predicted"/>
<accession>A0A318EK26</accession>
<dbReference type="AlphaFoldDB" id="A0A318EK26"/>
<dbReference type="SUPFAM" id="SSF56281">
    <property type="entry name" value="Metallo-hydrolase/oxidoreductase"/>
    <property type="match status" value="1"/>
</dbReference>
<reference evidence="1 2" key="1">
    <citation type="submission" date="2018-05" db="EMBL/GenBank/DDBJ databases">
        <title>Genomic Encyclopedia of Type Strains, Phase IV (KMG-IV): sequencing the most valuable type-strain genomes for metagenomic binning, comparative biology and taxonomic classification.</title>
        <authorList>
            <person name="Goeker M."/>
        </authorList>
    </citation>
    <scope>NUCLEOTIDE SEQUENCE [LARGE SCALE GENOMIC DNA]</scope>
    <source>
        <strain evidence="1 2">DSM 28816</strain>
    </source>
</reference>
<sequence>MFLRVINSGSSGNGYILQDDKEALIIEAGCKLLDIKKALDFNISKVVGCLVSHEHG</sequence>